<feature type="non-terminal residue" evidence="5">
    <location>
        <position position="1"/>
    </location>
</feature>
<evidence type="ECO:0008006" key="7">
    <source>
        <dbReference type="Google" id="ProtNLM"/>
    </source>
</evidence>
<evidence type="ECO:0000256" key="2">
    <source>
        <dbReference type="ARBA" id="ARBA00023054"/>
    </source>
</evidence>
<keyword evidence="6" id="KW-1185">Reference proteome</keyword>
<reference evidence="5 6" key="1">
    <citation type="journal article" date="2019" name="Genome Biol. Evol.">
        <title>The Rhododendron genome and chromosomal organization provide insight into shared whole-genome duplications across the heath family (Ericaceae).</title>
        <authorList>
            <person name="Soza V.L."/>
            <person name="Lindsley D."/>
            <person name="Waalkes A."/>
            <person name="Ramage E."/>
            <person name="Patwardhan R.P."/>
            <person name="Burton J.N."/>
            <person name="Adey A."/>
            <person name="Kumar A."/>
            <person name="Qiu R."/>
            <person name="Shendure J."/>
            <person name="Hall B."/>
        </authorList>
    </citation>
    <scope>NUCLEOTIDE SEQUENCE [LARGE SCALE GENOMIC DNA]</scope>
    <source>
        <strain evidence="5">RSF 1966-606</strain>
    </source>
</reference>
<feature type="region of interest" description="Disordered" evidence="4">
    <location>
        <begin position="332"/>
        <end position="354"/>
    </location>
</feature>
<proteinExistence type="inferred from homology"/>
<comment type="caution">
    <text evidence="5">The sequence shown here is derived from an EMBL/GenBank/DDBJ whole genome shotgun (WGS) entry which is preliminary data.</text>
</comment>
<feature type="coiled-coil region" evidence="3">
    <location>
        <begin position="57"/>
        <end position="98"/>
    </location>
</feature>
<evidence type="ECO:0000256" key="1">
    <source>
        <dbReference type="ARBA" id="ARBA00005921"/>
    </source>
</evidence>
<feature type="coiled-coil region" evidence="3">
    <location>
        <begin position="149"/>
        <end position="258"/>
    </location>
</feature>
<feature type="compositionally biased region" description="Polar residues" evidence="4">
    <location>
        <begin position="847"/>
        <end position="861"/>
    </location>
</feature>
<dbReference type="OrthoDB" id="1926355at2759"/>
<protein>
    <recommendedName>
        <fullName evidence="7">Filament-like plant protein 4</fullName>
    </recommendedName>
</protein>
<gene>
    <name evidence="5" type="ORF">C3L33_09468</name>
</gene>
<dbReference type="EMBL" id="QEFC01001242">
    <property type="protein sequence ID" value="KAE9458632.1"/>
    <property type="molecule type" value="Genomic_DNA"/>
</dbReference>
<dbReference type="AlphaFoldDB" id="A0A6A4LMX7"/>
<accession>A0A6A4LMX7</accession>
<feature type="compositionally biased region" description="Polar residues" evidence="4">
    <location>
        <begin position="806"/>
        <end position="815"/>
    </location>
</feature>
<dbReference type="InterPro" id="IPR008587">
    <property type="entry name" value="FPP_plant"/>
</dbReference>
<organism evidence="5 6">
    <name type="scientific">Rhododendron williamsianum</name>
    <dbReference type="NCBI Taxonomy" id="262921"/>
    <lineage>
        <taxon>Eukaryota</taxon>
        <taxon>Viridiplantae</taxon>
        <taxon>Streptophyta</taxon>
        <taxon>Embryophyta</taxon>
        <taxon>Tracheophyta</taxon>
        <taxon>Spermatophyta</taxon>
        <taxon>Magnoliopsida</taxon>
        <taxon>eudicotyledons</taxon>
        <taxon>Gunneridae</taxon>
        <taxon>Pentapetalae</taxon>
        <taxon>asterids</taxon>
        <taxon>Ericales</taxon>
        <taxon>Ericaceae</taxon>
        <taxon>Ericoideae</taxon>
        <taxon>Rhodoreae</taxon>
        <taxon>Rhododendron</taxon>
    </lineage>
</organism>
<name>A0A6A4LMX7_9ERIC</name>
<feature type="region of interest" description="Disordered" evidence="4">
    <location>
        <begin position="1"/>
        <end position="22"/>
    </location>
</feature>
<dbReference type="PANTHER" id="PTHR31580:SF4">
    <property type="entry name" value="FILAMENT-LIKE PLANT PROTEIN 6"/>
    <property type="match status" value="1"/>
</dbReference>
<comment type="similarity">
    <text evidence="1">Belongs to the FPP family.</text>
</comment>
<dbReference type="Proteomes" id="UP000428333">
    <property type="component" value="Linkage Group LG05"/>
</dbReference>
<evidence type="ECO:0000313" key="5">
    <source>
        <dbReference type="EMBL" id="KAE9458632.1"/>
    </source>
</evidence>
<feature type="compositionally biased region" description="Basic residues" evidence="4">
    <location>
        <begin position="1"/>
        <end position="13"/>
    </location>
</feature>
<evidence type="ECO:0000256" key="3">
    <source>
        <dbReference type="SAM" id="Coils"/>
    </source>
</evidence>
<feature type="compositionally biased region" description="Low complexity" evidence="4">
    <location>
        <begin position="880"/>
        <end position="891"/>
    </location>
</feature>
<evidence type="ECO:0000256" key="4">
    <source>
        <dbReference type="SAM" id="MobiDB-lite"/>
    </source>
</evidence>
<feature type="region of interest" description="Disordered" evidence="4">
    <location>
        <begin position="806"/>
        <end position="906"/>
    </location>
</feature>
<sequence>MERRSWPWKKKSSGKAGADKEILASDSAGVLAGSPGDQDNYKKPNYVQISVESYSQLTGLESQVKTYEDQVKTLEDHVKELNENLSAAETEMTNKENMVKQHAKVAEEAVSGDAYLGTLRWEKAEAEALTLKNHLESVTLLKLTAEDRASHLDGALKECMRQIRNLKEEHEQKLHDVVLMKTKQWDKIRLELEAKMGNLDQELLRSEAENAALSRSLQERSNMLIKISEEKSQAEAEIELLKSNIESCEREINSFKYELHVVTKELEIRNEEKNMSVRSAEVANKQHLEGAKKIAKLESECQRLRGLVKKKLPGPAALAQMKLEVESLGHDYGENRVRSPPSFTSMSDDGNDDEGSCAGSWATVVIKKENNIEKSSKSENENQLELMDDFLEMEKLANVSNESNGTISGKDISNDTISVIANHDTSVEVPTNPPFHSNGELLVPFLQSDVGPRLLMKLRSRISMLFEMMPKDADVEKILDDIRCAVQETHDNLHQHSMGCDGQACPEGTEVVAEDKEVSLSEDSKSGVEMVHTINQELAVAISWILEFVLVLGDEAMAVEGRCPNGDGLSHKIQEFSSKFDAVINSKIHLPDFVLDLSRVLNKANELHFNVLGYKNNEGENSSSDCIDKVALPENKVVSNGCAHFSDSTSDPDVPHEGSSIPTFVSNAASGNAHSRSLNIERLAETQLKCMAESYKSLETRAEEVQIEVNLLRAKMESLDNELQDEKRNYQDALARCHRVKQMGYQVMLIFRHSIPRNEGSAVADVDVKTDQEKDFAAAAERLAECQETILLLGKQLNTMRPQTELMGSSLNKGSQKGDGSTEEEPTTTGLELDGSNSHKTGGESPNIYNSPFSPSKSTEAVSPLRSPISSKNPKHRPTKSGSSSSASTPTPEKHSRGISRFFSSK</sequence>
<evidence type="ECO:0000313" key="6">
    <source>
        <dbReference type="Proteomes" id="UP000428333"/>
    </source>
</evidence>
<keyword evidence="2 3" id="KW-0175">Coiled coil</keyword>
<dbReference type="Pfam" id="PF05911">
    <property type="entry name" value="FPP"/>
    <property type="match status" value="2"/>
</dbReference>
<feature type="coiled-coil region" evidence="3">
    <location>
        <begin position="688"/>
        <end position="736"/>
    </location>
</feature>
<dbReference type="PANTHER" id="PTHR31580">
    <property type="entry name" value="FILAMENT-LIKE PLANT PROTEIN 4"/>
    <property type="match status" value="1"/>
</dbReference>